<gene>
    <name evidence="2" type="ORF">C1I60_16235</name>
</gene>
<proteinExistence type="predicted"/>
<dbReference type="Pfam" id="PF01869">
    <property type="entry name" value="BcrAD_BadFG"/>
    <property type="match status" value="1"/>
</dbReference>
<feature type="domain" description="ATPase BadF/BadG/BcrA/BcrD type" evidence="1">
    <location>
        <begin position="5"/>
        <end position="305"/>
    </location>
</feature>
<keyword evidence="2" id="KW-0808">Transferase</keyword>
<protein>
    <submittedName>
        <fullName evidence="2">N-acetylglucosamine kinase</fullName>
    </submittedName>
</protein>
<dbReference type="RefSeq" id="WP_137062664.1">
    <property type="nucleotide sequence ID" value="NZ_PNXQ01000014.1"/>
</dbReference>
<dbReference type="InterPro" id="IPR052519">
    <property type="entry name" value="Euk-type_GlcNAc_Kinase"/>
</dbReference>
<evidence type="ECO:0000313" key="3">
    <source>
        <dbReference type="Proteomes" id="UP000308114"/>
    </source>
</evidence>
<dbReference type="PANTHER" id="PTHR43190">
    <property type="entry name" value="N-ACETYL-D-GLUCOSAMINE KINASE"/>
    <property type="match status" value="1"/>
</dbReference>
<evidence type="ECO:0000259" key="1">
    <source>
        <dbReference type="Pfam" id="PF01869"/>
    </source>
</evidence>
<keyword evidence="2" id="KW-0418">Kinase</keyword>
<dbReference type="InterPro" id="IPR043129">
    <property type="entry name" value="ATPase_NBD"/>
</dbReference>
<evidence type="ECO:0000313" key="2">
    <source>
        <dbReference type="EMBL" id="TKH43066.1"/>
    </source>
</evidence>
<accession>A0A4U2PXR2</accession>
<dbReference type="Gene3D" id="3.30.420.40">
    <property type="match status" value="2"/>
</dbReference>
<dbReference type="InterPro" id="IPR002731">
    <property type="entry name" value="ATPase_BadF"/>
</dbReference>
<organism evidence="2 3">
    <name type="scientific">Paenibacillus terrae</name>
    <dbReference type="NCBI Taxonomy" id="159743"/>
    <lineage>
        <taxon>Bacteria</taxon>
        <taxon>Bacillati</taxon>
        <taxon>Bacillota</taxon>
        <taxon>Bacilli</taxon>
        <taxon>Bacillales</taxon>
        <taxon>Paenibacillaceae</taxon>
        <taxon>Paenibacillus</taxon>
    </lineage>
</organism>
<dbReference type="GO" id="GO:0016301">
    <property type="term" value="F:kinase activity"/>
    <property type="evidence" value="ECO:0007669"/>
    <property type="project" value="UniProtKB-KW"/>
</dbReference>
<dbReference type="AlphaFoldDB" id="A0A4U2PXR2"/>
<name>A0A4U2PXR2_9BACL</name>
<dbReference type="Proteomes" id="UP000308114">
    <property type="component" value="Unassembled WGS sequence"/>
</dbReference>
<dbReference type="CDD" id="cd24007">
    <property type="entry name" value="ASKHA_NBD_eukNAGK-like"/>
    <property type="match status" value="1"/>
</dbReference>
<sequence length="322" mass="34151">MKVYVGLDGGGTKTDAAALDEQGVLLTRCTGGPSNPHSVGFEVALTEVMSVIDIVSEQLQTKIEDCASICLGMSGFDTKEECDLLKSSVQQHLSERGLVLPVFVRSEGEIALMAALGSRSGVLIISGTGSICYGYLPDGSRLRSGGWGHYLGDEGSGYQVGLRTLKAVMRSFDAVHPPTLMTDMIMQEYGFQRITDLKGYIYNPAHNKAQIAAFAKICIQAAARGDVAATGILASEAEALADTVAALLRRSPVLRQGLAVLSGSMFRYAPLFREMLCGRLQESFGGLVFVDGSQGAPPSVGAARLARELVDGRQDEPPSTLL</sequence>
<dbReference type="PANTHER" id="PTHR43190:SF3">
    <property type="entry name" value="N-ACETYL-D-GLUCOSAMINE KINASE"/>
    <property type="match status" value="1"/>
</dbReference>
<dbReference type="SUPFAM" id="SSF53067">
    <property type="entry name" value="Actin-like ATPase domain"/>
    <property type="match status" value="2"/>
</dbReference>
<comment type="caution">
    <text evidence="2">The sequence shown here is derived from an EMBL/GenBank/DDBJ whole genome shotgun (WGS) entry which is preliminary data.</text>
</comment>
<reference evidence="2 3" key="1">
    <citation type="submission" date="2018-01" db="EMBL/GenBank/DDBJ databases">
        <title>Bacillales members from the olive rhizosphere are effective biological control agents against Verticillium dahliae.</title>
        <authorList>
            <person name="Gomez-Lama C."/>
            <person name="Legarda G."/>
            <person name="Ruano-Rosa D."/>
            <person name="Pizarro-Tobias P."/>
            <person name="Valverde-Corredor A."/>
            <person name="Niqui J.L."/>
            <person name="Trivino J.C."/>
            <person name="Roca A."/>
            <person name="Mercado-Blanco J."/>
        </authorList>
    </citation>
    <scope>NUCLEOTIDE SEQUENCE [LARGE SCALE GENOMIC DNA]</scope>
    <source>
        <strain evidence="2 3">PIC167</strain>
    </source>
</reference>
<dbReference type="EMBL" id="PNXQ01000014">
    <property type="protein sequence ID" value="TKH43066.1"/>
    <property type="molecule type" value="Genomic_DNA"/>
</dbReference>